<feature type="compositionally biased region" description="Polar residues" evidence="1">
    <location>
        <begin position="53"/>
        <end position="67"/>
    </location>
</feature>
<protein>
    <submittedName>
        <fullName evidence="2">Uncharacterized protein</fullName>
    </submittedName>
</protein>
<accession>A0A1B1KHF5</accession>
<organism evidence="2 3">
    <name type="scientific">Rhodococcus opacus</name>
    <name type="common">Nocardia opaca</name>
    <dbReference type="NCBI Taxonomy" id="37919"/>
    <lineage>
        <taxon>Bacteria</taxon>
        <taxon>Bacillati</taxon>
        <taxon>Actinomycetota</taxon>
        <taxon>Actinomycetes</taxon>
        <taxon>Mycobacteriales</taxon>
        <taxon>Nocardiaceae</taxon>
        <taxon>Rhodococcus</taxon>
    </lineage>
</organism>
<keyword evidence="2" id="KW-0614">Plasmid</keyword>
<evidence type="ECO:0000256" key="1">
    <source>
        <dbReference type="SAM" id="MobiDB-lite"/>
    </source>
</evidence>
<dbReference type="AlphaFoldDB" id="A0A1B1KHF5"/>
<dbReference type="EMBL" id="CP009112">
    <property type="protein sequence ID" value="ANS32037.1"/>
    <property type="molecule type" value="Genomic_DNA"/>
</dbReference>
<gene>
    <name evidence="2" type="ORF">R1CP_37155</name>
</gene>
<evidence type="ECO:0000313" key="3">
    <source>
        <dbReference type="Proteomes" id="UP000186108"/>
    </source>
</evidence>
<feature type="region of interest" description="Disordered" evidence="1">
    <location>
        <begin position="159"/>
        <end position="205"/>
    </location>
</feature>
<sequence length="219" mass="23008">MTTTADRTRPAPDIPSPGATTLVLVIDATDPAPVRTLLADCSASSLHQLNVPKGSTSALRHNSSRTTYRGGRGSSASTQTQFALTASPDQISIPPERAAPAATSCADSVGVAGSERHRTGRGCAVPLVCMGMMCAAAHAVLRRLTNVYQRAHFGSGDGVRPASSALRFTPGRAQDTSRRCARPDRGARFLPPETPGPGHVSPPCVHMQYQPTKEGLRCR</sequence>
<name>A0A1B1KHF5_RHOOP</name>
<dbReference type="Proteomes" id="UP000186108">
    <property type="component" value="Plasmid pR1CP1"/>
</dbReference>
<proteinExistence type="predicted"/>
<geneLocation type="plasmid" evidence="3">
    <name>pr1cp1</name>
</geneLocation>
<feature type="region of interest" description="Disordered" evidence="1">
    <location>
        <begin position="53"/>
        <end position="77"/>
    </location>
</feature>
<reference evidence="2 3" key="1">
    <citation type="submission" date="2014-07" db="EMBL/GenBank/DDBJ databases">
        <authorList>
            <person name="Zhang J.E."/>
            <person name="Yang H."/>
            <person name="Guo J."/>
            <person name="Deng Z."/>
            <person name="Luo H."/>
            <person name="Luo M."/>
            <person name="Zhao B."/>
        </authorList>
    </citation>
    <scope>NUCLEOTIDE SEQUENCE [LARGE SCALE GENOMIC DNA]</scope>
    <source>
        <strain evidence="2 3">1CP</strain>
        <plasmid evidence="3">Plasmid pr1cp1</plasmid>
    </source>
</reference>
<feature type="compositionally biased region" description="Basic and acidic residues" evidence="1">
    <location>
        <begin position="175"/>
        <end position="187"/>
    </location>
</feature>
<evidence type="ECO:0000313" key="2">
    <source>
        <dbReference type="EMBL" id="ANS32037.1"/>
    </source>
</evidence>